<proteinExistence type="predicted"/>
<dbReference type="Proteomes" id="UP000286947">
    <property type="component" value="Unassembled WGS sequence"/>
</dbReference>
<keyword evidence="1" id="KW-1133">Transmembrane helix</keyword>
<organism evidence="2 3">
    <name type="scientific">Saezia sanguinis</name>
    <dbReference type="NCBI Taxonomy" id="1965230"/>
    <lineage>
        <taxon>Bacteria</taxon>
        <taxon>Pseudomonadati</taxon>
        <taxon>Pseudomonadota</taxon>
        <taxon>Betaproteobacteria</taxon>
        <taxon>Burkholderiales</taxon>
        <taxon>Saeziaceae</taxon>
        <taxon>Saezia</taxon>
    </lineage>
</organism>
<name>A0A433SAX4_9BURK</name>
<evidence type="ECO:0000313" key="2">
    <source>
        <dbReference type="EMBL" id="RUS65898.1"/>
    </source>
</evidence>
<comment type="caution">
    <text evidence="2">The sequence shown here is derived from an EMBL/GenBank/DDBJ whole genome shotgun (WGS) entry which is preliminary data.</text>
</comment>
<keyword evidence="1" id="KW-0812">Transmembrane</keyword>
<evidence type="ECO:0000256" key="1">
    <source>
        <dbReference type="SAM" id="Phobius"/>
    </source>
</evidence>
<accession>A0A433SAX4</accession>
<dbReference type="EMBL" id="PQSP01000008">
    <property type="protein sequence ID" value="RUS65898.1"/>
    <property type="molecule type" value="Genomic_DNA"/>
</dbReference>
<dbReference type="AlphaFoldDB" id="A0A433SAX4"/>
<gene>
    <name evidence="2" type="ORF">CUZ56_02498</name>
</gene>
<dbReference type="RefSeq" id="WP_126980674.1">
    <property type="nucleotide sequence ID" value="NZ_PQSP01000008.1"/>
</dbReference>
<feature type="transmembrane region" description="Helical" evidence="1">
    <location>
        <begin position="21"/>
        <end position="39"/>
    </location>
</feature>
<keyword evidence="1" id="KW-0472">Membrane</keyword>
<keyword evidence="3" id="KW-1185">Reference proteome</keyword>
<sequence length="255" mass="29666">MNSNATLPPSSQAIQKNFNPTFAMWGFLIASIIIFYLYFELRFILFIVFGLFFALLFINTIEWLTVTSEGVRIRSLIKKPLFFPFREFRFEPMLRDYTRWATRNVEIFDIASGKQVHSIRLNNFMQHLVLLTYIRCAQSIARGQHLALPDQWTPSPELDEFKRDNFVFTENQITINDRVFPKNAITLVKLDYPVVFTAAPDRLASKNPHTLTIQTGAQNPPFQLPVLNELKSLSELDERLLLYFQDMPGKYVAVC</sequence>
<evidence type="ECO:0000313" key="3">
    <source>
        <dbReference type="Proteomes" id="UP000286947"/>
    </source>
</evidence>
<reference evidence="2 3" key="1">
    <citation type="submission" date="2018-01" db="EMBL/GenBank/DDBJ databases">
        <title>Saezia sanguinis gen. nov., sp. nov., in the order Burkholderiales isolated from human blood.</title>
        <authorList>
            <person name="Medina-Pascual M.J."/>
            <person name="Valdezate S."/>
            <person name="Monzon S."/>
            <person name="Cuesta I."/>
            <person name="Carrasco G."/>
            <person name="Villalon P."/>
            <person name="Saez-Nieto J.A."/>
        </authorList>
    </citation>
    <scope>NUCLEOTIDE SEQUENCE [LARGE SCALE GENOMIC DNA]</scope>
    <source>
        <strain evidence="2 3">CNM695-12</strain>
    </source>
</reference>
<feature type="transmembrane region" description="Helical" evidence="1">
    <location>
        <begin position="45"/>
        <end position="66"/>
    </location>
</feature>
<protein>
    <submittedName>
        <fullName evidence="2">Uncharacterized protein</fullName>
    </submittedName>
</protein>